<organism evidence="8 9">
    <name type="scientific">Stieleria magnilauensis</name>
    <dbReference type="NCBI Taxonomy" id="2527963"/>
    <lineage>
        <taxon>Bacteria</taxon>
        <taxon>Pseudomonadati</taxon>
        <taxon>Planctomycetota</taxon>
        <taxon>Planctomycetia</taxon>
        <taxon>Pirellulales</taxon>
        <taxon>Pirellulaceae</taxon>
        <taxon>Stieleria</taxon>
    </lineage>
</organism>
<feature type="transmembrane region" description="Helical" evidence="6">
    <location>
        <begin position="321"/>
        <end position="339"/>
    </location>
</feature>
<feature type="domain" description="Type II secretion system protein GspF" evidence="7">
    <location>
        <begin position="20"/>
        <end position="139"/>
    </location>
</feature>
<evidence type="ECO:0000256" key="2">
    <source>
        <dbReference type="ARBA" id="ARBA00022475"/>
    </source>
</evidence>
<keyword evidence="3 6" id="KW-0812">Transmembrane</keyword>
<evidence type="ECO:0000313" key="9">
    <source>
        <dbReference type="Proteomes" id="UP000318081"/>
    </source>
</evidence>
<accession>A0ABX5XJV1</accession>
<proteinExistence type="predicted"/>
<dbReference type="EMBL" id="CP036432">
    <property type="protein sequence ID" value="QDV82267.1"/>
    <property type="molecule type" value="Genomic_DNA"/>
</dbReference>
<gene>
    <name evidence="8" type="ORF">TBK1r_11940</name>
</gene>
<feature type="transmembrane region" description="Helical" evidence="6">
    <location>
        <begin position="167"/>
        <end position="189"/>
    </location>
</feature>
<reference evidence="8 9" key="1">
    <citation type="submission" date="2019-02" db="EMBL/GenBank/DDBJ databases">
        <title>Deep-cultivation of Planctomycetes and their phenomic and genomic characterization uncovers novel biology.</title>
        <authorList>
            <person name="Wiegand S."/>
            <person name="Jogler M."/>
            <person name="Boedeker C."/>
            <person name="Pinto D."/>
            <person name="Vollmers J."/>
            <person name="Rivas-Marin E."/>
            <person name="Kohn T."/>
            <person name="Peeters S.H."/>
            <person name="Heuer A."/>
            <person name="Rast P."/>
            <person name="Oberbeckmann S."/>
            <person name="Bunk B."/>
            <person name="Jeske O."/>
            <person name="Meyerdierks A."/>
            <person name="Storesund J.E."/>
            <person name="Kallscheuer N."/>
            <person name="Luecker S."/>
            <person name="Lage O.M."/>
            <person name="Pohl T."/>
            <person name="Merkel B.J."/>
            <person name="Hornburger P."/>
            <person name="Mueller R.-W."/>
            <person name="Bruemmer F."/>
            <person name="Labrenz M."/>
            <person name="Spormann A.M."/>
            <person name="Op den Camp H."/>
            <person name="Overmann J."/>
            <person name="Amann R."/>
            <person name="Jetten M.S.M."/>
            <person name="Mascher T."/>
            <person name="Medema M.H."/>
            <person name="Devos D.P."/>
            <person name="Kaster A.-K."/>
            <person name="Ovreas L."/>
            <person name="Rohde M."/>
            <person name="Galperin M.Y."/>
            <person name="Jogler C."/>
        </authorList>
    </citation>
    <scope>NUCLEOTIDE SEQUENCE [LARGE SCALE GENOMIC DNA]</scope>
    <source>
        <strain evidence="8 9">TBK1r</strain>
    </source>
</reference>
<evidence type="ECO:0000313" key="8">
    <source>
        <dbReference type="EMBL" id="QDV82267.1"/>
    </source>
</evidence>
<evidence type="ECO:0000256" key="1">
    <source>
        <dbReference type="ARBA" id="ARBA00004651"/>
    </source>
</evidence>
<keyword evidence="4 6" id="KW-1133">Transmembrane helix</keyword>
<dbReference type="Pfam" id="PF00482">
    <property type="entry name" value="T2SSF"/>
    <property type="match status" value="1"/>
</dbReference>
<evidence type="ECO:0000256" key="6">
    <source>
        <dbReference type="SAM" id="Phobius"/>
    </source>
</evidence>
<keyword evidence="2" id="KW-1003">Cell membrane</keyword>
<dbReference type="PANTHER" id="PTHR30012:SF0">
    <property type="entry name" value="TYPE II SECRETION SYSTEM PROTEIN F-RELATED"/>
    <property type="match status" value="1"/>
</dbReference>
<evidence type="ECO:0000256" key="4">
    <source>
        <dbReference type="ARBA" id="ARBA00022989"/>
    </source>
</evidence>
<protein>
    <submittedName>
        <fullName evidence="8">Bacterial type II secretion system protein F domain protein</fullName>
    </submittedName>
</protein>
<comment type="subcellular location">
    <subcellularLocation>
        <location evidence="1">Cell membrane</location>
        <topology evidence="1">Multi-pass membrane protein</topology>
    </subcellularLocation>
</comment>
<dbReference type="InterPro" id="IPR003004">
    <property type="entry name" value="GspF/PilC"/>
</dbReference>
<feature type="transmembrane region" description="Helical" evidence="6">
    <location>
        <begin position="120"/>
        <end position="140"/>
    </location>
</feature>
<evidence type="ECO:0000259" key="7">
    <source>
        <dbReference type="Pfam" id="PF00482"/>
    </source>
</evidence>
<evidence type="ECO:0000256" key="3">
    <source>
        <dbReference type="ARBA" id="ARBA00022692"/>
    </source>
</evidence>
<dbReference type="Proteomes" id="UP000318081">
    <property type="component" value="Chromosome"/>
</dbReference>
<evidence type="ECO:0000256" key="5">
    <source>
        <dbReference type="ARBA" id="ARBA00023136"/>
    </source>
</evidence>
<keyword evidence="5 6" id="KW-0472">Membrane</keyword>
<sequence>MMSADTPKINLDDDSLVMLLNEVSAMAASGRPLIAGLADLDDASMGKIGWAARAVRSKIDRGQSASESIASLSRAYQAPLRVAMEVMARTGSTVPIDEAGRLIRQANESRRRIRFASINPVLNVIVSAAILFFVMPWILVSLSESQLIRPAFAPSVTEICQAFAQDFLLAAIATLVVVGLFSLVLYWGFSRSINGGSVYRDHATFCRWLAIQVSPPDRPDATNAGDLELGRLLQSSAEVVGPTFTASWAGVIENIRGGMTSESSLAIPPDTPDPVGRCVADLVSGNRPAESIALDLQRLSDLYTQQSHRNQVWWTEMLPRLVTWMLMIGMMVILVQAIVKPLLDVVGEVVQ</sequence>
<dbReference type="PANTHER" id="PTHR30012">
    <property type="entry name" value="GENERAL SECRETION PATHWAY PROTEIN"/>
    <property type="match status" value="1"/>
</dbReference>
<keyword evidence="9" id="KW-1185">Reference proteome</keyword>
<dbReference type="InterPro" id="IPR018076">
    <property type="entry name" value="T2SS_GspF_dom"/>
</dbReference>
<name>A0ABX5XJV1_9BACT</name>
<dbReference type="RefSeq" id="WP_145208032.1">
    <property type="nucleotide sequence ID" value="NZ_CP036432.1"/>
</dbReference>